<dbReference type="PROSITE" id="PS51257">
    <property type="entry name" value="PROKAR_LIPOPROTEIN"/>
    <property type="match status" value="1"/>
</dbReference>
<dbReference type="OrthoDB" id="7241844at2"/>
<comment type="subcellular location">
    <subcellularLocation>
        <location evidence="1">Cell envelope</location>
    </subcellularLocation>
</comment>
<evidence type="ECO:0000256" key="5">
    <source>
        <dbReference type="SAM" id="SignalP"/>
    </source>
</evidence>
<comment type="caution">
    <text evidence="8">The sequence shown here is derived from an EMBL/GenBank/DDBJ whole genome shotgun (WGS) entry which is preliminary data.</text>
</comment>
<comment type="similarity">
    <text evidence="2 4">Belongs to the bacterial solute-binding protein 3 family.</text>
</comment>
<dbReference type="PROSITE" id="PS01039">
    <property type="entry name" value="SBP_BACTERIAL_3"/>
    <property type="match status" value="1"/>
</dbReference>
<keyword evidence="9" id="KW-1185">Reference proteome</keyword>
<feature type="domain" description="Solute-binding protein family 3/N-terminal" evidence="6">
    <location>
        <begin position="36"/>
        <end position="256"/>
    </location>
</feature>
<dbReference type="PANTHER" id="PTHR35936">
    <property type="entry name" value="MEMBRANE-BOUND LYTIC MUREIN TRANSGLYCOSYLASE F"/>
    <property type="match status" value="1"/>
</dbReference>
<accession>A0A366CX38</accession>
<dbReference type="GO" id="GO:0016020">
    <property type="term" value="C:membrane"/>
    <property type="evidence" value="ECO:0007669"/>
    <property type="project" value="InterPro"/>
</dbReference>
<evidence type="ECO:0000256" key="4">
    <source>
        <dbReference type="RuleBase" id="RU003744"/>
    </source>
</evidence>
<evidence type="ECO:0000259" key="6">
    <source>
        <dbReference type="SMART" id="SM00062"/>
    </source>
</evidence>
<sequence>MKRIVKLLSNTLVVAACFSALNATADVLDDIKERQTIRIAVPQDFPPFGSIGKDLQPQGIDVDMANYIAKEMGVKLKIVPVTSANRIPYLQTKKVDLVISSLGKNPEREKAIDFSTPYAPFFLGVFGDKKVMVDSISDLANKTVGVTRGSVEDLELEKNAPKSVNVRRFEDNNTTLTAYLSGQVSLIATGNLVATEIAKRQPNKAPEAKFMLKDSPCYIGMAEGEVALQTKVNELIQKALASGELNAISMKWLKAPLPKGFGA</sequence>
<feature type="chain" id="PRO_5016891691" evidence="5">
    <location>
        <begin position="26"/>
        <end position="263"/>
    </location>
</feature>
<name>A0A366CX38_9GAMM</name>
<evidence type="ECO:0000259" key="7">
    <source>
        <dbReference type="SMART" id="SM00079"/>
    </source>
</evidence>
<dbReference type="InterPro" id="IPR001638">
    <property type="entry name" value="Solute-binding_3/MltF_N"/>
</dbReference>
<reference evidence="8 9" key="1">
    <citation type="submission" date="2018-06" db="EMBL/GenBank/DDBJ databases">
        <title>Genomic Encyclopedia of Type Strains, Phase III (KMG-III): the genomes of soil and plant-associated and newly described type strains.</title>
        <authorList>
            <person name="Whitman W."/>
        </authorList>
    </citation>
    <scope>NUCLEOTIDE SEQUENCE [LARGE SCALE GENOMIC DNA]</scope>
    <source>
        <strain evidence="8 9">CECT 7732</strain>
    </source>
</reference>
<dbReference type="PANTHER" id="PTHR35936:SF37">
    <property type="entry name" value="AMINO ACID ABC TRANSPORTER SUBSTRATE-BINDING PROTEIN"/>
    <property type="match status" value="1"/>
</dbReference>
<evidence type="ECO:0000313" key="8">
    <source>
        <dbReference type="EMBL" id="RBO80262.1"/>
    </source>
</evidence>
<dbReference type="Proteomes" id="UP000252086">
    <property type="component" value="Unassembled WGS sequence"/>
</dbReference>
<evidence type="ECO:0000256" key="1">
    <source>
        <dbReference type="ARBA" id="ARBA00004196"/>
    </source>
</evidence>
<dbReference type="InterPro" id="IPR001320">
    <property type="entry name" value="Iontro_rcpt_C"/>
</dbReference>
<dbReference type="InterPro" id="IPR018313">
    <property type="entry name" value="SBP_3_CS"/>
</dbReference>
<feature type="signal peptide" evidence="5">
    <location>
        <begin position="1"/>
        <end position="25"/>
    </location>
</feature>
<dbReference type="Pfam" id="PF00497">
    <property type="entry name" value="SBP_bac_3"/>
    <property type="match status" value="1"/>
</dbReference>
<organism evidence="8 9">
    <name type="scientific">Marinomonas aquiplantarum</name>
    <dbReference type="NCBI Taxonomy" id="491951"/>
    <lineage>
        <taxon>Bacteria</taxon>
        <taxon>Pseudomonadati</taxon>
        <taxon>Pseudomonadota</taxon>
        <taxon>Gammaproteobacteria</taxon>
        <taxon>Oceanospirillales</taxon>
        <taxon>Oceanospirillaceae</taxon>
        <taxon>Marinomonas</taxon>
    </lineage>
</organism>
<dbReference type="GO" id="GO:0015276">
    <property type="term" value="F:ligand-gated monoatomic ion channel activity"/>
    <property type="evidence" value="ECO:0007669"/>
    <property type="project" value="InterPro"/>
</dbReference>
<dbReference type="RefSeq" id="WP_113875343.1">
    <property type="nucleotide sequence ID" value="NZ_QNRF01000008.1"/>
</dbReference>
<evidence type="ECO:0000256" key="3">
    <source>
        <dbReference type="ARBA" id="ARBA00022729"/>
    </source>
</evidence>
<dbReference type="GO" id="GO:0030313">
    <property type="term" value="C:cell envelope"/>
    <property type="evidence" value="ECO:0007669"/>
    <property type="project" value="UniProtKB-SubCell"/>
</dbReference>
<evidence type="ECO:0000256" key="2">
    <source>
        <dbReference type="ARBA" id="ARBA00010333"/>
    </source>
</evidence>
<dbReference type="SMART" id="SM00079">
    <property type="entry name" value="PBPe"/>
    <property type="match status" value="1"/>
</dbReference>
<dbReference type="SMART" id="SM00062">
    <property type="entry name" value="PBPb"/>
    <property type="match status" value="1"/>
</dbReference>
<dbReference type="SUPFAM" id="SSF53850">
    <property type="entry name" value="Periplasmic binding protein-like II"/>
    <property type="match status" value="1"/>
</dbReference>
<evidence type="ECO:0000313" key="9">
    <source>
        <dbReference type="Proteomes" id="UP000252086"/>
    </source>
</evidence>
<dbReference type="EMBL" id="QNRF01000008">
    <property type="protein sequence ID" value="RBO80262.1"/>
    <property type="molecule type" value="Genomic_DNA"/>
</dbReference>
<dbReference type="AlphaFoldDB" id="A0A366CX38"/>
<gene>
    <name evidence="8" type="ORF">DFP76_108125</name>
</gene>
<keyword evidence="3 5" id="KW-0732">Signal</keyword>
<protein>
    <submittedName>
        <fullName evidence="8">Amino acid ABC transporter substrate-binding protein (PAAT family)</fullName>
    </submittedName>
</protein>
<dbReference type="CDD" id="cd01072">
    <property type="entry name" value="PBP2_SMa0082_like"/>
    <property type="match status" value="1"/>
</dbReference>
<proteinExistence type="inferred from homology"/>
<dbReference type="Gene3D" id="3.40.190.10">
    <property type="entry name" value="Periplasmic binding protein-like II"/>
    <property type="match status" value="2"/>
</dbReference>
<feature type="domain" description="Ionotropic glutamate receptor C-terminal" evidence="7">
    <location>
        <begin position="36"/>
        <end position="255"/>
    </location>
</feature>